<feature type="region of interest" description="Disordered" evidence="5">
    <location>
        <begin position="777"/>
        <end position="801"/>
    </location>
</feature>
<evidence type="ECO:0000313" key="8">
    <source>
        <dbReference type="JaponicusDB" id="SJAG_03540"/>
    </source>
</evidence>
<dbReference type="AlphaFoldDB" id="B6K4H9"/>
<dbReference type="GO" id="GO:0005816">
    <property type="term" value="C:spindle pole body"/>
    <property type="evidence" value="ECO:0000318"/>
    <property type="project" value="GO_Central"/>
</dbReference>
<keyword evidence="4" id="KW-0175">Coiled coil</keyword>
<keyword evidence="2" id="KW-0963">Cytoplasm</keyword>
<dbReference type="VEuPathDB" id="FungiDB:SJAG_03540"/>
<dbReference type="Gene3D" id="1.25.10.10">
    <property type="entry name" value="Leucine-rich Repeat Variant"/>
    <property type="match status" value="2"/>
</dbReference>
<dbReference type="Proteomes" id="UP000001744">
    <property type="component" value="Unassembled WGS sequence"/>
</dbReference>
<evidence type="ECO:0000256" key="2">
    <source>
        <dbReference type="ARBA" id="ARBA00022490"/>
    </source>
</evidence>
<dbReference type="HOGENOM" id="CLU_008401_1_0_1"/>
<dbReference type="GO" id="GO:0008017">
    <property type="term" value="F:microtubule binding"/>
    <property type="evidence" value="ECO:0000318"/>
    <property type="project" value="GO_Central"/>
</dbReference>
<dbReference type="GO" id="GO:0099070">
    <property type="term" value="C:static microtubule bundle"/>
    <property type="evidence" value="ECO:0007669"/>
    <property type="project" value="EnsemblFungi"/>
</dbReference>
<dbReference type="GO" id="GO:0000022">
    <property type="term" value="P:mitotic spindle elongation"/>
    <property type="evidence" value="ECO:0007669"/>
    <property type="project" value="EnsemblFungi"/>
</dbReference>
<organism evidence="7 9">
    <name type="scientific">Schizosaccharomyces japonicus (strain yFS275 / FY16936)</name>
    <name type="common">Fission yeast</name>
    <dbReference type="NCBI Taxonomy" id="402676"/>
    <lineage>
        <taxon>Eukaryota</taxon>
        <taxon>Fungi</taxon>
        <taxon>Dikarya</taxon>
        <taxon>Ascomycota</taxon>
        <taxon>Taphrinomycotina</taxon>
        <taxon>Schizosaccharomycetes</taxon>
        <taxon>Schizosaccharomycetales</taxon>
        <taxon>Schizosaccharomycetaceae</taxon>
        <taxon>Schizosaccharomyces</taxon>
    </lineage>
</organism>
<feature type="compositionally biased region" description="Low complexity" evidence="5">
    <location>
        <begin position="564"/>
        <end position="581"/>
    </location>
</feature>
<feature type="compositionally biased region" description="Polar residues" evidence="5">
    <location>
        <begin position="535"/>
        <end position="561"/>
    </location>
</feature>
<dbReference type="RefSeq" id="XP_002174679.1">
    <property type="nucleotide sequence ID" value="XM_002174643.2"/>
</dbReference>
<dbReference type="OMA" id="HNFGCKI"/>
<dbReference type="SMART" id="SM01349">
    <property type="entry name" value="TOG"/>
    <property type="match status" value="2"/>
</dbReference>
<keyword evidence="3" id="KW-0206">Cytoskeleton</keyword>
<dbReference type="InterPro" id="IPR045110">
    <property type="entry name" value="XMAP215"/>
</dbReference>
<feature type="domain" description="TOG" evidence="6">
    <location>
        <begin position="277"/>
        <end position="510"/>
    </location>
</feature>
<proteinExistence type="predicted"/>
<dbReference type="STRING" id="402676.B6K4H9"/>
<dbReference type="GO" id="GO:0051315">
    <property type="term" value="P:attachment of mitotic spindle microtubules to kinetochore"/>
    <property type="evidence" value="ECO:0007669"/>
    <property type="project" value="UniProtKB-ARBA"/>
</dbReference>
<reference evidence="7 9" key="1">
    <citation type="journal article" date="2011" name="Science">
        <title>Comparative functional genomics of the fission yeasts.</title>
        <authorList>
            <person name="Rhind N."/>
            <person name="Chen Z."/>
            <person name="Yassour M."/>
            <person name="Thompson D.A."/>
            <person name="Haas B.J."/>
            <person name="Habib N."/>
            <person name="Wapinski I."/>
            <person name="Roy S."/>
            <person name="Lin M.F."/>
            <person name="Heiman D.I."/>
            <person name="Young S.K."/>
            <person name="Furuya K."/>
            <person name="Guo Y."/>
            <person name="Pidoux A."/>
            <person name="Chen H.M."/>
            <person name="Robbertse B."/>
            <person name="Goldberg J.M."/>
            <person name="Aoki K."/>
            <person name="Bayne E.H."/>
            <person name="Berlin A.M."/>
            <person name="Desjardins C.A."/>
            <person name="Dobbs E."/>
            <person name="Dukaj L."/>
            <person name="Fan L."/>
            <person name="FitzGerald M.G."/>
            <person name="French C."/>
            <person name="Gujja S."/>
            <person name="Hansen K."/>
            <person name="Keifenheim D."/>
            <person name="Levin J.Z."/>
            <person name="Mosher R.A."/>
            <person name="Mueller C.A."/>
            <person name="Pfiffner J."/>
            <person name="Priest M."/>
            <person name="Russ C."/>
            <person name="Smialowska A."/>
            <person name="Swoboda P."/>
            <person name="Sykes S.M."/>
            <person name="Vaughn M."/>
            <person name="Vengrova S."/>
            <person name="Yoder R."/>
            <person name="Zeng Q."/>
            <person name="Allshire R."/>
            <person name="Baulcombe D."/>
            <person name="Birren B.W."/>
            <person name="Brown W."/>
            <person name="Ekwall K."/>
            <person name="Kellis M."/>
            <person name="Leatherwood J."/>
            <person name="Levin H."/>
            <person name="Margalit H."/>
            <person name="Martienssen R."/>
            <person name="Nieduszynski C.A."/>
            <person name="Spatafora J.W."/>
            <person name="Friedman N."/>
            <person name="Dalgaard J.Z."/>
            <person name="Baumann P."/>
            <person name="Niki H."/>
            <person name="Regev A."/>
            <person name="Nusbaum C."/>
        </authorList>
    </citation>
    <scope>NUCLEOTIDE SEQUENCE [LARGE SCALE GENOMIC DNA]</scope>
    <source>
        <strain evidence="9">yFS275 / FY16936</strain>
    </source>
</reference>
<evidence type="ECO:0000256" key="5">
    <source>
        <dbReference type="SAM" id="MobiDB-lite"/>
    </source>
</evidence>
<evidence type="ECO:0000256" key="1">
    <source>
        <dbReference type="ARBA" id="ARBA00004317"/>
    </source>
</evidence>
<dbReference type="GO" id="GO:0000940">
    <property type="term" value="C:outer kinetochore"/>
    <property type="evidence" value="ECO:0007669"/>
    <property type="project" value="EnsemblFungi"/>
</dbReference>
<dbReference type="GeneID" id="7048798"/>
<dbReference type="GO" id="GO:0090307">
    <property type="term" value="P:mitotic spindle assembly"/>
    <property type="evidence" value="ECO:0007669"/>
    <property type="project" value="EnsemblFungi"/>
</dbReference>
<sequence length="831" mass="91680">MSGVDEEDYAKLPLSTRLTHKIWKVRLGAYEECKTQFSRAFEPTDSCFGLWTSNPDLWKNMLMDGNVAAQEAAVAAYMEFIKYASPDYVSKSIAFAIPAISEKCLMSSRAGTKVNSLEALQLVIEVGIVDPVVETLVASFGARLPKLVAANVHALSTLVESFGTKIIRPETIVPVLPKLFGHADKNVRKETVGLTVNLYRWVGVRLKNAIASDLKPVQMKELEAQFAALPEEKPTQKRLLRSQQAESKAVEAQPVPENQGLSASPVEDQSEQEDEYDLVEEVDVFSKIPPTLESALSSVKWKERKEALEDFLPVVSQPKIKDANFSDLVQMLAHRIVKDANVIVVTTAAKCLDSLAKGLHSFFHPYVSITINALLERSKERKASVIEALSAAMDSAFAASNLDALADEIAQFASHKNPQVRTECCHFLSRCLSKTTVLPSKSTVDVIASACVPGVNDTFEPVRNAAAETLGILMKLVGERHIAQYTDSLDDIRKAKVKSYFETATVSVKPRSSRPRPVASSANRNPATVRRPEQRSTSATANKPSLAKNTVLKSKSVSSPTPASPARRVSAERSSSSPAAAAKKKNAFEEGPLLPRPTTRPTLRSSKNHLAMRSLARGGSSQKGLLNETVLHLKKMDLEDSEPTPAKQTKVAPQQSTINVSEKMNALNDFAAERSTLLAQIQKEREEKSLLQRQVSELKREVASLKEELSNANMQQESRQTIARPLGRDGYSVPTSLSSFQRDNRNLDSFHQGLARSRLMLSNDPATRSQFTFNRSSSFAFQQPESPKRVMSRPPSMNLSSDWSRAMDLTAKLKEKIEQMKQTDLRHQSLI</sequence>
<protein>
    <submittedName>
        <fullName evidence="7">TOG Alp14</fullName>
    </submittedName>
</protein>
<evidence type="ECO:0000256" key="3">
    <source>
        <dbReference type="ARBA" id="ARBA00023212"/>
    </source>
</evidence>
<dbReference type="PANTHER" id="PTHR12609">
    <property type="entry name" value="MICROTUBULE ASSOCIATED PROTEIN XMAP215"/>
    <property type="match status" value="1"/>
</dbReference>
<evidence type="ECO:0000259" key="6">
    <source>
        <dbReference type="SMART" id="SM01349"/>
    </source>
</evidence>
<dbReference type="GO" id="GO:0051010">
    <property type="term" value="F:microtubule plus-end binding"/>
    <property type="evidence" value="ECO:0007669"/>
    <property type="project" value="InterPro"/>
</dbReference>
<dbReference type="InterPro" id="IPR034085">
    <property type="entry name" value="TOG"/>
</dbReference>
<accession>B6K4H9</accession>
<evidence type="ECO:0000256" key="4">
    <source>
        <dbReference type="SAM" id="Coils"/>
    </source>
</evidence>
<feature type="coiled-coil region" evidence="4">
    <location>
        <begin position="667"/>
        <end position="715"/>
    </location>
</feature>
<dbReference type="GO" id="GO:0046785">
    <property type="term" value="P:microtubule polymerization"/>
    <property type="evidence" value="ECO:0000318"/>
    <property type="project" value="GO_Central"/>
</dbReference>
<evidence type="ECO:0000313" key="9">
    <source>
        <dbReference type="Proteomes" id="UP000001744"/>
    </source>
</evidence>
<feature type="compositionally biased region" description="Low complexity" evidence="5">
    <location>
        <begin position="506"/>
        <end position="522"/>
    </location>
</feature>
<dbReference type="FunFam" id="1.25.10.10:FF:000019">
    <property type="entry name" value="Cytoskeleton-associated protein 5"/>
    <property type="match status" value="1"/>
</dbReference>
<name>B6K4H9_SCHJY</name>
<gene>
    <name evidence="8" type="primary">alp14</name>
    <name evidence="7" type="ORF">SJAG_03540</name>
</gene>
<feature type="compositionally biased region" description="Low complexity" evidence="5">
    <location>
        <begin position="592"/>
        <end position="604"/>
    </location>
</feature>
<dbReference type="GO" id="GO:1990571">
    <property type="term" value="P:meiotic centromere clustering"/>
    <property type="evidence" value="ECO:0007669"/>
    <property type="project" value="EnsemblFungi"/>
</dbReference>
<feature type="domain" description="TOG" evidence="6">
    <location>
        <begin position="2"/>
        <end position="235"/>
    </location>
</feature>
<dbReference type="GO" id="GO:1990498">
    <property type="term" value="C:mitotic spindle microtubule"/>
    <property type="evidence" value="ECO:0007669"/>
    <property type="project" value="EnsemblFungi"/>
</dbReference>
<comment type="subcellular location">
    <subcellularLocation>
        <location evidence="1">Cytoplasm</location>
        <location evidence="1">Cytoskeleton</location>
        <location evidence="1">Microtubule organizing center</location>
        <location evidence="1">Spindle pole body</location>
    </subcellularLocation>
</comment>
<dbReference type="GO" id="GO:0061863">
    <property type="term" value="F:microtubule plus end polymerase"/>
    <property type="evidence" value="ECO:0000318"/>
    <property type="project" value="GO_Central"/>
</dbReference>
<dbReference type="eggNOG" id="KOG1820">
    <property type="taxonomic scope" value="Eukaryota"/>
</dbReference>
<dbReference type="GO" id="GO:0000776">
    <property type="term" value="C:kinetochore"/>
    <property type="evidence" value="ECO:0000318"/>
    <property type="project" value="GO_Central"/>
</dbReference>
<dbReference type="JaponicusDB" id="SJAG_03540">
    <property type="gene designation" value="alp14"/>
</dbReference>
<dbReference type="GO" id="GO:0044732">
    <property type="term" value="C:mitotic spindle pole body"/>
    <property type="evidence" value="ECO:0007669"/>
    <property type="project" value="EnsemblFungi"/>
</dbReference>
<dbReference type="InterPro" id="IPR011989">
    <property type="entry name" value="ARM-like"/>
</dbReference>
<dbReference type="Pfam" id="PF21041">
    <property type="entry name" value="XMAP215_CLASP_TOG"/>
    <property type="match status" value="2"/>
</dbReference>
<dbReference type="GO" id="GO:0005634">
    <property type="term" value="C:nucleus"/>
    <property type="evidence" value="ECO:0007669"/>
    <property type="project" value="EnsemblFungi"/>
</dbReference>
<dbReference type="SUPFAM" id="SSF48371">
    <property type="entry name" value="ARM repeat"/>
    <property type="match status" value="1"/>
</dbReference>
<dbReference type="GO" id="GO:0007052">
    <property type="term" value="P:mitotic spindle organization"/>
    <property type="evidence" value="ECO:0000318"/>
    <property type="project" value="GO_Central"/>
</dbReference>
<feature type="region of interest" description="Disordered" evidence="5">
    <location>
        <begin position="505"/>
        <end position="606"/>
    </location>
</feature>
<dbReference type="GO" id="GO:0000922">
    <property type="term" value="C:spindle pole"/>
    <property type="evidence" value="ECO:0000318"/>
    <property type="project" value="GO_Central"/>
</dbReference>
<dbReference type="GO" id="GO:1904511">
    <property type="term" value="C:cytoplasmic microtubule plus-end"/>
    <property type="evidence" value="ECO:0007669"/>
    <property type="project" value="EnsemblFungi"/>
</dbReference>
<dbReference type="InterPro" id="IPR016024">
    <property type="entry name" value="ARM-type_fold"/>
</dbReference>
<dbReference type="GO" id="GO:0051417">
    <property type="term" value="P:microtubule nucleation by spindle pole body"/>
    <property type="evidence" value="ECO:0007669"/>
    <property type="project" value="EnsemblFungi"/>
</dbReference>
<keyword evidence="9" id="KW-1185">Reference proteome</keyword>
<feature type="region of interest" description="Disordered" evidence="5">
    <location>
        <begin position="233"/>
        <end position="273"/>
    </location>
</feature>
<dbReference type="InterPro" id="IPR048491">
    <property type="entry name" value="XMAP215_CLASP_TOG"/>
</dbReference>
<dbReference type="GO" id="GO:0030951">
    <property type="term" value="P:establishment or maintenance of microtubule cytoskeleton polarity"/>
    <property type="evidence" value="ECO:0000318"/>
    <property type="project" value="GO_Central"/>
</dbReference>
<dbReference type="OrthoDB" id="205662at2759"/>
<dbReference type="GO" id="GO:0070850">
    <property type="term" value="C:TACC/TOG complex"/>
    <property type="evidence" value="ECO:0007669"/>
    <property type="project" value="EnsemblFungi"/>
</dbReference>
<dbReference type="EMBL" id="KE651167">
    <property type="protein sequence ID" value="EEB08386.1"/>
    <property type="molecule type" value="Genomic_DNA"/>
</dbReference>
<evidence type="ECO:0000313" key="7">
    <source>
        <dbReference type="EMBL" id="EEB08386.1"/>
    </source>
</evidence>
<dbReference type="GO" id="GO:0140210">
    <property type="term" value="P:protein transport along microtubule to kinetochore"/>
    <property type="evidence" value="ECO:0007669"/>
    <property type="project" value="EnsemblFungi"/>
</dbReference>